<evidence type="ECO:0000313" key="1">
    <source>
        <dbReference type="EMBL" id="MBW6400567.1"/>
    </source>
</evidence>
<protein>
    <submittedName>
        <fullName evidence="1">Uncharacterized protein</fullName>
    </submittedName>
</protein>
<evidence type="ECO:0000313" key="2">
    <source>
        <dbReference type="Proteomes" id="UP001196565"/>
    </source>
</evidence>
<comment type="caution">
    <text evidence="1">The sequence shown here is derived from an EMBL/GenBank/DDBJ whole genome shotgun (WGS) entry which is preliminary data.</text>
</comment>
<proteinExistence type="predicted"/>
<dbReference type="EMBL" id="JAHYBZ010000008">
    <property type="protein sequence ID" value="MBW6400567.1"/>
    <property type="molecule type" value="Genomic_DNA"/>
</dbReference>
<sequence>MPQVTSDSREYCVELADRLGAMPGARQESVRRLVEDGMRLCDNGHPRTGVAKLRRAIRAAQAPEPR</sequence>
<dbReference type="RefSeq" id="WP_219765136.1">
    <property type="nucleotide sequence ID" value="NZ_JAHYBZ010000008.1"/>
</dbReference>
<reference evidence="1 2" key="1">
    <citation type="submission" date="2021-07" db="EMBL/GenBank/DDBJ databases">
        <authorList>
            <person name="So Y."/>
        </authorList>
    </citation>
    <scope>NUCLEOTIDE SEQUENCE [LARGE SCALE GENOMIC DNA]</scope>
    <source>
        <strain evidence="1 2">HJA6</strain>
    </source>
</reference>
<dbReference type="Proteomes" id="UP001196565">
    <property type="component" value="Unassembled WGS sequence"/>
</dbReference>
<gene>
    <name evidence="1" type="ORF">KPL78_22095</name>
</gene>
<accession>A0ABS7AE35</accession>
<name>A0ABS7AE35_9PROT</name>
<keyword evidence="2" id="KW-1185">Reference proteome</keyword>
<organism evidence="1 2">
    <name type="scientific">Roseomonas alba</name>
    <dbReference type="NCBI Taxonomy" id="2846776"/>
    <lineage>
        <taxon>Bacteria</taxon>
        <taxon>Pseudomonadati</taxon>
        <taxon>Pseudomonadota</taxon>
        <taxon>Alphaproteobacteria</taxon>
        <taxon>Acetobacterales</taxon>
        <taxon>Roseomonadaceae</taxon>
        <taxon>Roseomonas</taxon>
    </lineage>
</organism>